<dbReference type="NCBIfam" id="NF045971">
    <property type="entry name" value="conju_CD1110"/>
    <property type="match status" value="1"/>
</dbReference>
<feature type="domain" description="TraG P-loop" evidence="2">
    <location>
        <begin position="498"/>
        <end position="800"/>
    </location>
</feature>
<dbReference type="Gene3D" id="1.10.8.730">
    <property type="match status" value="1"/>
</dbReference>
<accession>A0A6A8MC20</accession>
<dbReference type="InterPro" id="IPR051162">
    <property type="entry name" value="T4SS_component"/>
</dbReference>
<feature type="region of interest" description="Disordered" evidence="1">
    <location>
        <begin position="27"/>
        <end position="63"/>
    </location>
</feature>
<dbReference type="SUPFAM" id="SSF52540">
    <property type="entry name" value="P-loop containing nucleoside triphosphate hydrolases"/>
    <property type="match status" value="1"/>
</dbReference>
<dbReference type="PANTHER" id="PTHR30121:SF6">
    <property type="entry name" value="SLR6007 PROTEIN"/>
    <property type="match status" value="1"/>
</dbReference>
<dbReference type="Pfam" id="PF19044">
    <property type="entry name" value="P-loop_TraG"/>
    <property type="match status" value="1"/>
</dbReference>
<protein>
    <submittedName>
        <fullName evidence="3">Conjugal transfer protein TraC</fullName>
    </submittedName>
</protein>
<proteinExistence type="predicted"/>
<evidence type="ECO:0000256" key="1">
    <source>
        <dbReference type="SAM" id="MobiDB-lite"/>
    </source>
</evidence>
<dbReference type="AlphaFoldDB" id="A0A6A8MC20"/>
<gene>
    <name evidence="3" type="ORF">FYJ66_04725</name>
</gene>
<sequence length="845" mass="96657">MFPSFTTGRKLPRKEKKAALRKIREERRAAKEAEKEAKKSYTSVKSQLRDRDHELSEKTADARRRREAAKDVVRYIGYNRMYQDGICEVEEGLFSSTIAFDDTSYHSVRDEQQKAMFSALTRLYDQFGADTLVQMSVINTPLLKEDVGHRQFFDPSRQSCEAAMHDAQVFNDILNDKVREGVSNIRRNRYLTYSVSADTAEEAARQLARIETESSRILNSMGSKPHLMNGTQRLSVLHSLLNPYRPFIFDYQRDISSVRMQTTKDCIAPGQIDFKPDGVYNDCFKLDNGIYGQVLVMKKFGSELSDRALADIVDLPIPMEVTWFVQPMDKSKAINYVRTRSAWIDKEIIEEQRSAVNKGYDFSILPQELKYSKEETEDVLDNLQNKNQRLYVFTGLIYTYAESKEQLDTQAMRIISMARQNSIEVDTYEYRQRRGLNSILPLGHNHVEISRMFTTAQVAILVPFATQELDDAGGNYYGQNKHSRNLVLCNRKKLTSPMGFVCGKTGAGKGMFVKTEMTATIFSNPTDEIYVIDRAGEYTGIAERYGGSVFHFGVGTGTYLNPFDTVSVEHMSRNEQIAFKIDAMLAQAAASAAESDEPFTQIDQSIITRCVNIAFQGAAERGDGNPPLLQDFYDTLREQPEKQAREDIALRYERFIQPPMDFFNHQSNVDFKSRIVDFNLKDLPDSMLVFALINICEAVRNRMYFNAKRNVRTWLYVEEMQSMFAYPTVLNYFSRFSNEGRKFGLLLTGITQNATAMLNNEAAQNIVLNADFLMLLKQSPLDRMRWVELLNLSEQEEECIDESVEPGDGLLIAGNARVPIRGKFPKGNVLYELFSTNPNDRKKDR</sequence>
<evidence type="ECO:0000313" key="3">
    <source>
        <dbReference type="EMBL" id="MST68896.1"/>
    </source>
</evidence>
<dbReference type="Gene3D" id="3.40.50.300">
    <property type="entry name" value="P-loop containing nucleotide triphosphate hydrolases"/>
    <property type="match status" value="1"/>
</dbReference>
<reference evidence="3" key="1">
    <citation type="submission" date="2019-09" db="EMBL/GenBank/DDBJ databases">
        <title>In-depth cultivation of the pig gut microbiome towards novel bacterial diversity and tailored functional studies.</title>
        <authorList>
            <person name="Wylensek D."/>
            <person name="Hitch T.C.A."/>
            <person name="Clavel T."/>
        </authorList>
    </citation>
    <scope>NUCLEOTIDE SEQUENCE</scope>
    <source>
        <strain evidence="3">RF-744-FAT-WT-3</strain>
    </source>
</reference>
<feature type="compositionally biased region" description="Basic residues" evidence="1">
    <location>
        <begin position="10"/>
        <end position="20"/>
    </location>
</feature>
<feature type="compositionally biased region" description="Basic and acidic residues" evidence="1">
    <location>
        <begin position="47"/>
        <end position="63"/>
    </location>
</feature>
<dbReference type="InterPro" id="IPR043964">
    <property type="entry name" value="P-loop_TraG"/>
</dbReference>
<name>A0A6A8MC20_9FIRM</name>
<feature type="region of interest" description="Disordered" evidence="1">
    <location>
        <begin position="1"/>
        <end position="20"/>
    </location>
</feature>
<comment type="caution">
    <text evidence="3">The sequence shown here is derived from an EMBL/GenBank/DDBJ whole genome shotgun (WGS) entry which is preliminary data.</text>
</comment>
<dbReference type="InterPro" id="IPR027417">
    <property type="entry name" value="P-loop_NTPase"/>
</dbReference>
<organism evidence="3">
    <name type="scientific">Baileyella intestinalis</name>
    <dbReference type="NCBI Taxonomy" id="2606709"/>
    <lineage>
        <taxon>Bacteria</taxon>
        <taxon>Bacillati</taxon>
        <taxon>Bacillota</taxon>
        <taxon>Clostridia</taxon>
        <taxon>Peptostreptococcales</taxon>
        <taxon>Anaerovoracaceae</taxon>
        <taxon>Baileyella</taxon>
    </lineage>
</organism>
<evidence type="ECO:0000259" key="2">
    <source>
        <dbReference type="Pfam" id="PF19044"/>
    </source>
</evidence>
<dbReference type="PANTHER" id="PTHR30121">
    <property type="entry name" value="UNCHARACTERIZED PROTEIN YJGR-RELATED"/>
    <property type="match status" value="1"/>
</dbReference>
<dbReference type="EMBL" id="VUNB01000003">
    <property type="protein sequence ID" value="MST68896.1"/>
    <property type="molecule type" value="Genomic_DNA"/>
</dbReference>
<feature type="compositionally biased region" description="Basic and acidic residues" evidence="1">
    <location>
        <begin position="27"/>
        <end position="39"/>
    </location>
</feature>